<evidence type="ECO:0000256" key="3">
    <source>
        <dbReference type="ARBA" id="ARBA00023027"/>
    </source>
</evidence>
<dbReference type="InterPro" id="IPR020904">
    <property type="entry name" value="Sc_DH/Rdtase_CS"/>
</dbReference>
<keyword evidence="5" id="KW-1185">Reference proteome</keyword>
<dbReference type="PROSITE" id="PS00061">
    <property type="entry name" value="ADH_SHORT"/>
    <property type="match status" value="1"/>
</dbReference>
<keyword evidence="2 4" id="KW-0560">Oxidoreductase</keyword>
<organism evidence="4 5">
    <name type="scientific">Paracoccus aminophilus JCM 7686</name>
    <dbReference type="NCBI Taxonomy" id="1367847"/>
    <lineage>
        <taxon>Bacteria</taxon>
        <taxon>Pseudomonadati</taxon>
        <taxon>Pseudomonadota</taxon>
        <taxon>Alphaproteobacteria</taxon>
        <taxon>Rhodobacterales</taxon>
        <taxon>Paracoccaceae</taxon>
        <taxon>Paracoccus</taxon>
    </lineage>
</organism>
<dbReference type="FunFam" id="3.40.50.720:FF:000084">
    <property type="entry name" value="Short-chain dehydrogenase reductase"/>
    <property type="match status" value="1"/>
</dbReference>
<keyword evidence="4" id="KW-0614">Plasmid</keyword>
<sequence length="252" mass="26088">MTAAQDLEGRTAVITGGSRGLGRAVGLRLAAAGARIHVLDLPGTLDDLPEGWQGHALDLAQRDAQDKLKTLAAEIGPTAILVANAGLVPPWRAIDGLDYAEWQRVMDVNVWGAAITLGAFAESLAASRHGAAVLMASINGYRAAAQQVLYTASKHAVVGIMKAAAHDLGPRGIRVNAVAPGPIATEALVERLKTREKNGGATMQEALDGLAAQTMMRQIATEENVANTVYFLASDASTGVTGSLLPVEGGLI</sequence>
<dbReference type="CDD" id="cd05233">
    <property type="entry name" value="SDR_c"/>
    <property type="match status" value="1"/>
</dbReference>
<dbReference type="EMBL" id="CP006652">
    <property type="protein sequence ID" value="AGT10825.1"/>
    <property type="molecule type" value="Genomic_DNA"/>
</dbReference>
<comment type="similarity">
    <text evidence="1">Belongs to the short-chain dehydrogenases/reductases (SDR) family.</text>
</comment>
<dbReference type="eggNOG" id="COG1028">
    <property type="taxonomic scope" value="Bacteria"/>
</dbReference>
<dbReference type="PANTHER" id="PTHR43477:SF4">
    <property type="entry name" value="DEHYDROGENASE_REDUCTASE SDR FAMILY MEMBER 6"/>
    <property type="match status" value="1"/>
</dbReference>
<dbReference type="PRINTS" id="PR00080">
    <property type="entry name" value="SDRFAMILY"/>
</dbReference>
<dbReference type="EC" id="1.1.1.100" evidence="4"/>
<accession>S5Y512</accession>
<dbReference type="PRINTS" id="PR00081">
    <property type="entry name" value="GDHRDH"/>
</dbReference>
<name>S5Y512_PARAH</name>
<proteinExistence type="inferred from homology"/>
<reference evidence="4 5" key="1">
    <citation type="journal article" date="2014" name="BMC Genomics">
        <title>Architecture and functions of a multipartite genome of the methylotrophic bacterium Paracoccus aminophilus JCM 7686, containing primary and secondary chromids.</title>
        <authorList>
            <person name="Dziewit L."/>
            <person name="Czarnecki J."/>
            <person name="Wibberg D."/>
            <person name="Radlinska M."/>
            <person name="Mrozek P."/>
            <person name="Szymczak M."/>
            <person name="Schluter A."/>
            <person name="Puhler A."/>
            <person name="Bartosik D."/>
        </authorList>
    </citation>
    <scope>NUCLEOTIDE SEQUENCE [LARGE SCALE GENOMIC DNA]</scope>
    <source>
        <strain evidence="4">JCM 7686</strain>
        <plasmid evidence="5">Plasmid pAMI4</plasmid>
    </source>
</reference>
<evidence type="ECO:0000313" key="5">
    <source>
        <dbReference type="Proteomes" id="UP000015480"/>
    </source>
</evidence>
<evidence type="ECO:0000256" key="2">
    <source>
        <dbReference type="ARBA" id="ARBA00023002"/>
    </source>
</evidence>
<dbReference type="RefSeq" id="WP_020952310.1">
    <property type="nucleotide sequence ID" value="NC_022049.1"/>
</dbReference>
<dbReference type="InterPro" id="IPR051122">
    <property type="entry name" value="SDR_DHRS6-like"/>
</dbReference>
<dbReference type="SUPFAM" id="SSF51735">
    <property type="entry name" value="NAD(P)-binding Rossmann-fold domains"/>
    <property type="match status" value="1"/>
</dbReference>
<dbReference type="Proteomes" id="UP000015480">
    <property type="component" value="Plasmid pAMI4"/>
</dbReference>
<evidence type="ECO:0000256" key="1">
    <source>
        <dbReference type="ARBA" id="ARBA00006484"/>
    </source>
</evidence>
<dbReference type="AlphaFoldDB" id="S5Y512"/>
<dbReference type="Gene3D" id="3.40.50.720">
    <property type="entry name" value="NAD(P)-binding Rossmann-like Domain"/>
    <property type="match status" value="1"/>
</dbReference>
<evidence type="ECO:0000313" key="4">
    <source>
        <dbReference type="EMBL" id="AGT10825.1"/>
    </source>
</evidence>
<dbReference type="KEGG" id="pami:JCM7686_pAMI4p134"/>
<dbReference type="Pfam" id="PF13561">
    <property type="entry name" value="adh_short_C2"/>
    <property type="match status" value="1"/>
</dbReference>
<dbReference type="OrthoDB" id="517007at2"/>
<gene>
    <name evidence="4" type="ORF">JCM7686_pAMI4p134</name>
</gene>
<dbReference type="PANTHER" id="PTHR43477">
    <property type="entry name" value="DIHYDROANTICAPSIN 7-DEHYDROGENASE"/>
    <property type="match status" value="1"/>
</dbReference>
<dbReference type="HOGENOM" id="CLU_010194_1_2_5"/>
<dbReference type="PATRIC" id="fig|1367847.3.peg.3764"/>
<geneLocation type="plasmid" evidence="4 5">
    <name>pAMI4</name>
</geneLocation>
<dbReference type="GO" id="GO:0004316">
    <property type="term" value="F:3-oxoacyl-[acyl-carrier-protein] reductase (NADPH) activity"/>
    <property type="evidence" value="ECO:0007669"/>
    <property type="project" value="UniProtKB-EC"/>
</dbReference>
<protein>
    <submittedName>
        <fullName evidence="4">3-oxoacyl-(Acyl-carrier-protein) reductase</fullName>
        <ecNumber evidence="4">1.1.1.100</ecNumber>
    </submittedName>
</protein>
<dbReference type="InterPro" id="IPR036291">
    <property type="entry name" value="NAD(P)-bd_dom_sf"/>
</dbReference>
<dbReference type="InterPro" id="IPR002347">
    <property type="entry name" value="SDR_fam"/>
</dbReference>
<keyword evidence="3" id="KW-0520">NAD</keyword>